<protein>
    <recommendedName>
        <fullName evidence="3">MULE transposase domain-containing protein</fullName>
    </recommendedName>
</protein>
<name>A0AAV4HKW0_9GAST</name>
<reference evidence="1 2" key="1">
    <citation type="journal article" date="2021" name="Elife">
        <title>Chloroplast acquisition without the gene transfer in kleptoplastic sea slugs, Plakobranchus ocellatus.</title>
        <authorList>
            <person name="Maeda T."/>
            <person name="Takahashi S."/>
            <person name="Yoshida T."/>
            <person name="Shimamura S."/>
            <person name="Takaki Y."/>
            <person name="Nagai Y."/>
            <person name="Toyoda A."/>
            <person name="Suzuki Y."/>
            <person name="Arimoto A."/>
            <person name="Ishii H."/>
            <person name="Satoh N."/>
            <person name="Nishiyama T."/>
            <person name="Hasebe M."/>
            <person name="Maruyama T."/>
            <person name="Minagawa J."/>
            <person name="Obokata J."/>
            <person name="Shigenobu S."/>
        </authorList>
    </citation>
    <scope>NUCLEOTIDE SEQUENCE [LARGE SCALE GENOMIC DNA]</scope>
</reference>
<comment type="caution">
    <text evidence="1">The sequence shown here is derived from an EMBL/GenBank/DDBJ whole genome shotgun (WGS) entry which is preliminary data.</text>
</comment>
<evidence type="ECO:0008006" key="3">
    <source>
        <dbReference type="Google" id="ProtNLM"/>
    </source>
</evidence>
<evidence type="ECO:0000313" key="1">
    <source>
        <dbReference type="EMBL" id="GFR98304.1"/>
    </source>
</evidence>
<organism evidence="1 2">
    <name type="scientific">Elysia marginata</name>
    <dbReference type="NCBI Taxonomy" id="1093978"/>
    <lineage>
        <taxon>Eukaryota</taxon>
        <taxon>Metazoa</taxon>
        <taxon>Spiralia</taxon>
        <taxon>Lophotrochozoa</taxon>
        <taxon>Mollusca</taxon>
        <taxon>Gastropoda</taxon>
        <taxon>Heterobranchia</taxon>
        <taxon>Euthyneura</taxon>
        <taxon>Panpulmonata</taxon>
        <taxon>Sacoglossa</taxon>
        <taxon>Placobranchoidea</taxon>
        <taxon>Plakobranchidae</taxon>
        <taxon>Elysia</taxon>
    </lineage>
</organism>
<dbReference type="Proteomes" id="UP000762676">
    <property type="component" value="Unassembled WGS sequence"/>
</dbReference>
<keyword evidence="2" id="KW-1185">Reference proteome</keyword>
<proteinExistence type="predicted"/>
<sequence>MHNQLEWWRDSTALSNLCFKTNGGKTSSWDKLLPAVLFAYREIPKTSTRYPPFTLAYSLFLLPGSSTGTYRGTFQLFHSIYHQTTGLTLDGKSLHLDFEKAAHTAAKAVIPGITLKGCLLHLKQSWWRCIQREGLGEEFKTPDSEIGQFLKTKFGLPFLDDLDVCESFNN</sequence>
<dbReference type="EMBL" id="BMAT01009092">
    <property type="protein sequence ID" value="GFR98304.1"/>
    <property type="molecule type" value="Genomic_DNA"/>
</dbReference>
<gene>
    <name evidence="1" type="ORF">ElyMa_004498000</name>
</gene>
<dbReference type="AlphaFoldDB" id="A0AAV4HKW0"/>
<accession>A0AAV4HKW0</accession>
<evidence type="ECO:0000313" key="2">
    <source>
        <dbReference type="Proteomes" id="UP000762676"/>
    </source>
</evidence>